<dbReference type="EMBL" id="ML979136">
    <property type="protein sequence ID" value="KAF1915344.1"/>
    <property type="molecule type" value="Genomic_DNA"/>
</dbReference>
<protein>
    <submittedName>
        <fullName evidence="1">Uncharacterized protein</fullName>
    </submittedName>
</protein>
<reference evidence="1" key="1">
    <citation type="journal article" date="2020" name="Stud. Mycol.">
        <title>101 Dothideomycetes genomes: a test case for predicting lifestyles and emergence of pathogens.</title>
        <authorList>
            <person name="Haridas S."/>
            <person name="Albert R."/>
            <person name="Binder M."/>
            <person name="Bloem J."/>
            <person name="Labutti K."/>
            <person name="Salamov A."/>
            <person name="Andreopoulos B."/>
            <person name="Baker S."/>
            <person name="Barry K."/>
            <person name="Bills G."/>
            <person name="Bluhm B."/>
            <person name="Cannon C."/>
            <person name="Castanera R."/>
            <person name="Culley D."/>
            <person name="Daum C."/>
            <person name="Ezra D."/>
            <person name="Gonzalez J."/>
            <person name="Henrissat B."/>
            <person name="Kuo A."/>
            <person name="Liang C."/>
            <person name="Lipzen A."/>
            <person name="Lutzoni F."/>
            <person name="Magnuson J."/>
            <person name="Mondo S."/>
            <person name="Nolan M."/>
            <person name="Ohm R."/>
            <person name="Pangilinan J."/>
            <person name="Park H.-J."/>
            <person name="Ramirez L."/>
            <person name="Alfaro M."/>
            <person name="Sun H."/>
            <person name="Tritt A."/>
            <person name="Yoshinaga Y."/>
            <person name="Zwiers L.-H."/>
            <person name="Turgeon B."/>
            <person name="Goodwin S."/>
            <person name="Spatafora J."/>
            <person name="Crous P."/>
            <person name="Grigoriev I."/>
        </authorList>
    </citation>
    <scope>NUCLEOTIDE SEQUENCE</scope>
    <source>
        <strain evidence="1">HMLAC05119</strain>
    </source>
</reference>
<keyword evidence="2" id="KW-1185">Reference proteome</keyword>
<organism evidence="1 2">
    <name type="scientific">Ampelomyces quisqualis</name>
    <name type="common">Powdery mildew agent</name>
    <dbReference type="NCBI Taxonomy" id="50730"/>
    <lineage>
        <taxon>Eukaryota</taxon>
        <taxon>Fungi</taxon>
        <taxon>Dikarya</taxon>
        <taxon>Ascomycota</taxon>
        <taxon>Pezizomycotina</taxon>
        <taxon>Dothideomycetes</taxon>
        <taxon>Pleosporomycetidae</taxon>
        <taxon>Pleosporales</taxon>
        <taxon>Pleosporineae</taxon>
        <taxon>Phaeosphaeriaceae</taxon>
        <taxon>Ampelomyces</taxon>
    </lineage>
</organism>
<evidence type="ECO:0000313" key="2">
    <source>
        <dbReference type="Proteomes" id="UP000800096"/>
    </source>
</evidence>
<gene>
    <name evidence="1" type="ORF">BDU57DRAFT_518268</name>
</gene>
<name>A0A6A5QLJ5_AMPQU</name>
<proteinExistence type="predicted"/>
<dbReference type="AlphaFoldDB" id="A0A6A5QLJ5"/>
<evidence type="ECO:0000313" key="1">
    <source>
        <dbReference type="EMBL" id="KAF1915344.1"/>
    </source>
</evidence>
<dbReference type="OrthoDB" id="5337308at2759"/>
<accession>A0A6A5QLJ5</accession>
<dbReference type="Proteomes" id="UP000800096">
    <property type="component" value="Unassembled WGS sequence"/>
</dbReference>
<sequence length="413" mass="45521">MRDMWNNIAAACFLIALGTGSTIQYLGFHDTTHHSAPLSQLIATTARDVTVFDAPELVTAVDGDDAWTSSVRRGDKLLQGMHMSNKGAAELYGMGESVESPYDGDLHGALESWGYNDNSEALKKVADKECNMDSASGHMLKKTFGDLGMTTKPKSQGGSNECFLIQHYNSPAVILDEKDKTQPEKAKQFYKAPCGTEFRITGAEHTVGVNAEGAAIFAMDIKSPAKAARSLWRRAAKIEELPHIRSFSDISWACWNRAAAGNIQNIKYLFVTMIINTETNRHIKQALKTLKSPKEEAEGWPGSEFEMATDAGKALLGSPVGRWAGYFLMQHKRQLGGSKYISKVRVFKSEKPGSLPYFLFYVEGPDAEIKLVTGAETSQLTENTRNSSVESRLVKMSTDSKSVVKQHFFHAKF</sequence>